<evidence type="ECO:0000313" key="5">
    <source>
        <dbReference type="EMBL" id="KZS94186.1"/>
    </source>
</evidence>
<comment type="subunit">
    <text evidence="4">Component of the GSE complex.</text>
</comment>
<dbReference type="SUPFAM" id="SSF52540">
    <property type="entry name" value="P-loop containing nucleoside triphosphate hydrolases"/>
    <property type="match status" value="1"/>
</dbReference>
<dbReference type="PANTHER" id="PTHR11259">
    <property type="entry name" value="RAS-RELATED GTP BINDING RAG/GTR YEAST"/>
    <property type="match status" value="1"/>
</dbReference>
<dbReference type="GO" id="GO:0000329">
    <property type="term" value="C:fungal-type vacuole membrane"/>
    <property type="evidence" value="ECO:0007669"/>
    <property type="project" value="TreeGrafter"/>
</dbReference>
<dbReference type="EMBL" id="KV419405">
    <property type="protein sequence ID" value="KZS94186.1"/>
    <property type="molecule type" value="Genomic_DNA"/>
</dbReference>
<keyword evidence="2 4" id="KW-0547">Nucleotide-binding</keyword>
<evidence type="ECO:0000256" key="3">
    <source>
        <dbReference type="ARBA" id="ARBA00023134"/>
    </source>
</evidence>
<accession>A0A164VIB1</accession>
<dbReference type="GO" id="GO:0009267">
    <property type="term" value="P:cellular response to starvation"/>
    <property type="evidence" value="ECO:0007669"/>
    <property type="project" value="TreeGrafter"/>
</dbReference>
<comment type="similarity">
    <text evidence="1 4">Belongs to the GTR/RAG GTP-binding protein family.</text>
</comment>
<dbReference type="AlphaFoldDB" id="A0A164VIB1"/>
<dbReference type="GO" id="GO:1904263">
    <property type="term" value="P:positive regulation of TORC1 signaling"/>
    <property type="evidence" value="ECO:0007669"/>
    <property type="project" value="TreeGrafter"/>
</dbReference>
<keyword evidence="3 4" id="KW-0342">GTP-binding</keyword>
<comment type="function">
    <text evidence="4">GTPase involved in activation of the TORC1 signaling pathway, which promotes growth and represses autophagy in nutrient-rich conditions.</text>
</comment>
<dbReference type="GO" id="GO:1990131">
    <property type="term" value="C:Gtr1-Gtr2 GTPase complex"/>
    <property type="evidence" value="ECO:0007669"/>
    <property type="project" value="UniProtKB-UniRule"/>
</dbReference>
<organism evidence="5 6">
    <name type="scientific">Sistotremastrum niveocremeum HHB9708</name>
    <dbReference type="NCBI Taxonomy" id="1314777"/>
    <lineage>
        <taxon>Eukaryota</taxon>
        <taxon>Fungi</taxon>
        <taxon>Dikarya</taxon>
        <taxon>Basidiomycota</taxon>
        <taxon>Agaricomycotina</taxon>
        <taxon>Agaricomycetes</taxon>
        <taxon>Sistotremastrales</taxon>
        <taxon>Sistotremastraceae</taxon>
        <taxon>Sertulicium</taxon>
        <taxon>Sertulicium niveocremeum</taxon>
    </lineage>
</organism>
<dbReference type="STRING" id="1314777.A0A164VIB1"/>
<evidence type="ECO:0000256" key="4">
    <source>
        <dbReference type="RuleBase" id="RU367014"/>
    </source>
</evidence>
<dbReference type="Pfam" id="PF04670">
    <property type="entry name" value="Gtr1_RagA"/>
    <property type="match status" value="1"/>
</dbReference>
<dbReference type="PANTHER" id="PTHR11259:SF2">
    <property type="entry name" value="GH16429P"/>
    <property type="match status" value="1"/>
</dbReference>
<dbReference type="GO" id="GO:0003924">
    <property type="term" value="F:GTPase activity"/>
    <property type="evidence" value="ECO:0007669"/>
    <property type="project" value="UniProtKB-UniRule"/>
</dbReference>
<proteinExistence type="inferred from homology"/>
<evidence type="ECO:0000313" key="6">
    <source>
        <dbReference type="Proteomes" id="UP000076722"/>
    </source>
</evidence>
<reference evidence="5 6" key="1">
    <citation type="journal article" date="2016" name="Mol. Biol. Evol.">
        <title>Comparative Genomics of Early-Diverging Mushroom-Forming Fungi Provides Insights into the Origins of Lignocellulose Decay Capabilities.</title>
        <authorList>
            <person name="Nagy L.G."/>
            <person name="Riley R."/>
            <person name="Tritt A."/>
            <person name="Adam C."/>
            <person name="Daum C."/>
            <person name="Floudas D."/>
            <person name="Sun H."/>
            <person name="Yadav J.S."/>
            <person name="Pangilinan J."/>
            <person name="Larsson K.H."/>
            <person name="Matsuura K."/>
            <person name="Barry K."/>
            <person name="Labutti K."/>
            <person name="Kuo R."/>
            <person name="Ohm R.A."/>
            <person name="Bhattacharya S.S."/>
            <person name="Shirouzu T."/>
            <person name="Yoshinaga Y."/>
            <person name="Martin F.M."/>
            <person name="Grigoriev I.V."/>
            <person name="Hibbett D.S."/>
        </authorList>
    </citation>
    <scope>NUCLEOTIDE SEQUENCE [LARGE SCALE GENOMIC DNA]</scope>
    <source>
        <strain evidence="5 6">HHB9708</strain>
    </source>
</reference>
<dbReference type="GO" id="GO:0005634">
    <property type="term" value="C:nucleus"/>
    <property type="evidence" value="ECO:0007669"/>
    <property type="project" value="TreeGrafter"/>
</dbReference>
<evidence type="ECO:0000256" key="2">
    <source>
        <dbReference type="ARBA" id="ARBA00022741"/>
    </source>
</evidence>
<dbReference type="GO" id="GO:0010507">
    <property type="term" value="P:negative regulation of autophagy"/>
    <property type="evidence" value="ECO:0007669"/>
    <property type="project" value="TreeGrafter"/>
</dbReference>
<dbReference type="GO" id="GO:0005525">
    <property type="term" value="F:GTP binding"/>
    <property type="evidence" value="ECO:0007669"/>
    <property type="project" value="UniProtKB-UniRule"/>
</dbReference>
<sequence length="364" mass="41246">MSTPLPHRRANQSSASGNEIQTKILLLGLRRSGKTSIQRVVFERLPAKQTFYLDTSTRINKYRFNSVIPLEIWDCPANVTLEQLSPLSQFSSIIFVIDIIDKFSGPVNKLVDWIAVFYAEKPDINVEVFAHKEDAITVDDYKLETFGNLQRLVVESLADALAPPTDDQNSPSYFENLQIPVSFHLTSVYNHSIYEAFSKTIHKLIEPLSYIEDLLNIFCANSQCAKAFLFDTNARLYVATDTSPVDSGTHNLCCDYVLMLNQLAPLYKDANKPEVLPTGRSPTRWASSSTRLKPDSTLTYWQVTPNMAVVTLLRTELFQTRRGLIEYNLVFLREGIQEILEVENLRQRGELTNVVSPTSPEKDS</sequence>
<dbReference type="Gene3D" id="3.30.450.190">
    <property type="match status" value="1"/>
</dbReference>
<dbReference type="OrthoDB" id="26136at2759"/>
<evidence type="ECO:0000256" key="1">
    <source>
        <dbReference type="ARBA" id="ARBA00007756"/>
    </source>
</evidence>
<dbReference type="Proteomes" id="UP000076722">
    <property type="component" value="Unassembled WGS sequence"/>
</dbReference>
<name>A0A164VIB1_9AGAM</name>
<dbReference type="InterPro" id="IPR027417">
    <property type="entry name" value="P-loop_NTPase"/>
</dbReference>
<gene>
    <name evidence="5" type="ORF">SISNIDRAFT_485108</name>
</gene>
<protein>
    <recommendedName>
        <fullName evidence="4">GTP-binding protein</fullName>
    </recommendedName>
</protein>
<dbReference type="InterPro" id="IPR006762">
    <property type="entry name" value="Gtr1_RagA"/>
</dbReference>
<dbReference type="Gene3D" id="3.40.50.300">
    <property type="entry name" value="P-loop containing nucleotide triphosphate hydrolases"/>
    <property type="match status" value="1"/>
</dbReference>
<keyword evidence="6" id="KW-1185">Reference proteome</keyword>